<dbReference type="Pfam" id="PF10373">
    <property type="entry name" value="EST1_DNA_bind"/>
    <property type="match status" value="1"/>
</dbReference>
<dbReference type="GO" id="GO:0000184">
    <property type="term" value="P:nuclear-transcribed mRNA catabolic process, nonsense-mediated decay"/>
    <property type="evidence" value="ECO:0007669"/>
    <property type="project" value="TreeGrafter"/>
</dbReference>
<feature type="compositionally biased region" description="Pro residues" evidence="1">
    <location>
        <begin position="58"/>
        <end position="75"/>
    </location>
</feature>
<feature type="region of interest" description="Disordered" evidence="1">
    <location>
        <begin position="560"/>
        <end position="588"/>
    </location>
</feature>
<dbReference type="PANTHER" id="PTHR15696:SF0">
    <property type="entry name" value="TELOMERASE-BINDING PROTEIN EST1A"/>
    <property type="match status" value="1"/>
</dbReference>
<dbReference type="PANTHER" id="PTHR15696">
    <property type="entry name" value="SMG-7 SUPPRESSOR WITH MORPHOLOGICAL EFFECT ON GENITALIA PROTEIN 7"/>
    <property type="match status" value="1"/>
</dbReference>
<feature type="domain" description="DNA/RNA-binding" evidence="2">
    <location>
        <begin position="208"/>
        <end position="510"/>
    </location>
</feature>
<proteinExistence type="predicted"/>
<evidence type="ECO:0000259" key="3">
    <source>
        <dbReference type="Pfam" id="PF11977"/>
    </source>
</evidence>
<dbReference type="InterPro" id="IPR045153">
    <property type="entry name" value="Est1/Ebs1-like"/>
</dbReference>
<feature type="domain" description="RNase NYN" evidence="3">
    <location>
        <begin position="729"/>
        <end position="882"/>
    </location>
</feature>
<dbReference type="AlphaFoldDB" id="A0A8T1VUG3"/>
<comment type="caution">
    <text evidence="4">The sequence shown here is derived from an EMBL/GenBank/DDBJ whole genome shotgun (WGS) entry which is preliminary data.</text>
</comment>
<evidence type="ECO:0000313" key="4">
    <source>
        <dbReference type="EMBL" id="KAG7385092.1"/>
    </source>
</evidence>
<feature type="compositionally biased region" description="Basic residues" evidence="1">
    <location>
        <begin position="28"/>
        <end position="39"/>
    </location>
</feature>
<feature type="compositionally biased region" description="Low complexity" evidence="1">
    <location>
        <begin position="658"/>
        <end position="667"/>
    </location>
</feature>
<feature type="compositionally biased region" description="Low complexity" evidence="1">
    <location>
        <begin position="675"/>
        <end position="691"/>
    </location>
</feature>
<feature type="region of interest" description="Disordered" evidence="1">
    <location>
        <begin position="656"/>
        <end position="700"/>
    </location>
</feature>
<dbReference type="GO" id="GO:0005697">
    <property type="term" value="C:telomerase holoenzyme complex"/>
    <property type="evidence" value="ECO:0007669"/>
    <property type="project" value="TreeGrafter"/>
</dbReference>
<name>A0A8T1VUG3_9STRA</name>
<dbReference type="Pfam" id="PF11977">
    <property type="entry name" value="RNase_Zc3h12a"/>
    <property type="match status" value="1"/>
</dbReference>
<accession>A0A8T1VUG3</accession>
<dbReference type="OrthoDB" id="392925at2759"/>
<dbReference type="InterPro" id="IPR021869">
    <property type="entry name" value="RNase_Zc3h12_NYN"/>
</dbReference>
<evidence type="ECO:0000259" key="2">
    <source>
        <dbReference type="Pfam" id="PF10373"/>
    </source>
</evidence>
<dbReference type="InterPro" id="IPR018834">
    <property type="entry name" value="DNA/RNA-bd_Est1-type"/>
</dbReference>
<protein>
    <recommendedName>
        <fullName evidence="6">RNase NYN domain-containing protein</fullName>
    </recommendedName>
</protein>
<dbReference type="Proteomes" id="UP000694044">
    <property type="component" value="Unassembled WGS sequence"/>
</dbReference>
<dbReference type="EMBL" id="JAGDFM010000130">
    <property type="protein sequence ID" value="KAG7385092.1"/>
    <property type="molecule type" value="Genomic_DNA"/>
</dbReference>
<evidence type="ECO:0000256" key="1">
    <source>
        <dbReference type="SAM" id="MobiDB-lite"/>
    </source>
</evidence>
<dbReference type="GO" id="GO:0042162">
    <property type="term" value="F:telomeric DNA binding"/>
    <property type="evidence" value="ECO:0007669"/>
    <property type="project" value="TreeGrafter"/>
</dbReference>
<reference evidence="4" key="1">
    <citation type="submission" date="2021-02" db="EMBL/GenBank/DDBJ databases">
        <authorList>
            <person name="Palmer J.M."/>
        </authorList>
    </citation>
    <scope>NUCLEOTIDE SEQUENCE</scope>
    <source>
        <strain evidence="4">SCRP734</strain>
    </source>
</reference>
<sequence length="892" mass="98854">MAHYRLLERRGGPEPLPLATRTGPSPSARKKSPKPRRSSSGKPLYRPKASDASNRKTSPPPLPSAPPPVPAPPRPPVEDAHVLLQRLDTEEASDDVESARTAMRRTCVELINAYPKTAKKLNINERLWRSWYREMEGQLSPSGLKACATFYARLVDQLENSLRRKTRLPEHLDGLRHSLQHSLVAMGDVARYEQNRLGKDEQRDWSAARKFYHQALGVAPSNGKVYNQLGLLAVLEGKLLRGAYLYARSLVCESPFATSDNLCHVLQRGRRSEKQLQTQQEASGEPTCEAMETYSARALSCLHTIRVGEGSNAERDAALERMQAALVHLLDVCDQQDEAMPIDGPLLVALSRTLTQTFCLSIVLAHNTVHTIGEAVSHQAFDEAFKNWTGSELTMKALSVGNATASTLLSKLTAVLSAAAESTRTKYFANALLPALNTYLDWLHLHQALLHESNPSSKVLQDECVALFNILSANGFIERGLCCAQKREVELSHATLPEDRELNGFLPYENALQARFPGEHTPEKRLSRELTEEERLVLRATRFMASSERFVFAGKSPTPISSVPNGSSREPRRSKSNKAKLSSKTARAAASVDPLAIDPVLSGRLCILCSNTSIFPDGECEFCGYEDDVDTTSDDEKDVVNQSLWIHEYDVAYNINESSPGRSSVSPCSPPPRRSPSNSSASLTPASSPQSGMPHSPPQKLEADFKTIMSIGSEHTDFQDSLTATKDQQRLIVIDAPNVAMRHGKGKVFSCAGIELAVNYFHALGHRVVAFIPDYMLQSDEERAEREEQGEVLTAAKIPDNVALLERLVHQGVLIPTPPQDYDDSYSIQYAGLHNGCVVTNDLYRDHIVNMAGPRERKVAMRAWLKAHQISYSWVRNEFLPNPNFRFPETAF</sequence>
<evidence type="ECO:0000313" key="5">
    <source>
        <dbReference type="Proteomes" id="UP000694044"/>
    </source>
</evidence>
<evidence type="ECO:0008006" key="6">
    <source>
        <dbReference type="Google" id="ProtNLM"/>
    </source>
</evidence>
<gene>
    <name evidence="4" type="ORF">PHYPSEUDO_001944</name>
</gene>
<organism evidence="4 5">
    <name type="scientific">Phytophthora pseudosyringae</name>
    <dbReference type="NCBI Taxonomy" id="221518"/>
    <lineage>
        <taxon>Eukaryota</taxon>
        <taxon>Sar</taxon>
        <taxon>Stramenopiles</taxon>
        <taxon>Oomycota</taxon>
        <taxon>Peronosporomycetes</taxon>
        <taxon>Peronosporales</taxon>
        <taxon>Peronosporaceae</taxon>
        <taxon>Phytophthora</taxon>
    </lineage>
</organism>
<feature type="compositionally biased region" description="Basic and acidic residues" evidence="1">
    <location>
        <begin position="1"/>
        <end position="12"/>
    </location>
</feature>
<keyword evidence="5" id="KW-1185">Reference proteome</keyword>
<feature type="region of interest" description="Disordered" evidence="1">
    <location>
        <begin position="1"/>
        <end position="77"/>
    </location>
</feature>
<dbReference type="GO" id="GO:0070034">
    <property type="term" value="F:telomerase RNA binding"/>
    <property type="evidence" value="ECO:0007669"/>
    <property type="project" value="TreeGrafter"/>
</dbReference>